<dbReference type="EMBL" id="BTFZ01000002">
    <property type="protein sequence ID" value="GMM33741.1"/>
    <property type="molecule type" value="Genomic_DNA"/>
</dbReference>
<keyword evidence="6 10" id="KW-0508">mRNA splicing</keyword>
<dbReference type="GO" id="GO:0034715">
    <property type="term" value="C:pICln-Sm protein complex"/>
    <property type="evidence" value="ECO:0007669"/>
    <property type="project" value="TreeGrafter"/>
</dbReference>
<evidence type="ECO:0000256" key="6">
    <source>
        <dbReference type="ARBA" id="ARBA00023187"/>
    </source>
</evidence>
<keyword evidence="8 10" id="KW-0687">Ribonucleoprotein</keyword>
<dbReference type="PROSITE" id="PS52002">
    <property type="entry name" value="SM"/>
    <property type="match status" value="1"/>
</dbReference>
<dbReference type="InterPro" id="IPR001163">
    <property type="entry name" value="Sm_dom_euk/arc"/>
</dbReference>
<evidence type="ECO:0000256" key="2">
    <source>
        <dbReference type="ARBA" id="ARBA00007927"/>
    </source>
</evidence>
<keyword evidence="3 10" id="KW-0507">mRNA processing</keyword>
<evidence type="ECO:0000313" key="13">
    <source>
        <dbReference type="EMBL" id="GMM33741.1"/>
    </source>
</evidence>
<evidence type="ECO:0000256" key="4">
    <source>
        <dbReference type="ARBA" id="ARBA00022728"/>
    </source>
</evidence>
<dbReference type="Gene3D" id="2.30.30.100">
    <property type="match status" value="1"/>
</dbReference>
<keyword evidence="14" id="KW-1185">Reference proteome</keyword>
<comment type="subcellular location">
    <subcellularLocation>
        <location evidence="1 10">Nucleus</location>
    </subcellularLocation>
</comment>
<dbReference type="Proteomes" id="UP001360560">
    <property type="component" value="Unassembled WGS sequence"/>
</dbReference>
<accession>A0AAV5QG99</accession>
<comment type="caution">
    <text evidence="13">The sequence shown here is derived from an EMBL/GenBank/DDBJ whole genome shotgun (WGS) entry which is preliminary data.</text>
</comment>
<evidence type="ECO:0000256" key="7">
    <source>
        <dbReference type="ARBA" id="ARBA00023242"/>
    </source>
</evidence>
<dbReference type="GO" id="GO:0071013">
    <property type="term" value="C:catalytic step 2 spliceosome"/>
    <property type="evidence" value="ECO:0007669"/>
    <property type="project" value="TreeGrafter"/>
</dbReference>
<dbReference type="SMART" id="SM00651">
    <property type="entry name" value="Sm"/>
    <property type="match status" value="1"/>
</dbReference>
<dbReference type="GO" id="GO:0000398">
    <property type="term" value="P:mRNA splicing, via spliceosome"/>
    <property type="evidence" value="ECO:0007669"/>
    <property type="project" value="InterPro"/>
</dbReference>
<dbReference type="RefSeq" id="XP_064850741.1">
    <property type="nucleotide sequence ID" value="XM_064994669.1"/>
</dbReference>
<feature type="region of interest" description="Disordered" evidence="11">
    <location>
        <begin position="1"/>
        <end position="23"/>
    </location>
</feature>
<dbReference type="InterPro" id="IPR047575">
    <property type="entry name" value="Sm"/>
</dbReference>
<dbReference type="FunFam" id="2.30.30.100:FF:000070">
    <property type="entry name" value="Small nuclear ribonucleoprotein F"/>
    <property type="match status" value="1"/>
</dbReference>
<dbReference type="Pfam" id="PF01423">
    <property type="entry name" value="LSM"/>
    <property type="match status" value="1"/>
</dbReference>
<dbReference type="PANTHER" id="PTHR11021:SF0">
    <property type="entry name" value="SMALL NUCLEAR RIBONUCLEOPROTEIN F"/>
    <property type="match status" value="1"/>
</dbReference>
<evidence type="ECO:0000256" key="10">
    <source>
        <dbReference type="PIRNR" id="PIRNR006609"/>
    </source>
</evidence>
<evidence type="ECO:0000256" key="1">
    <source>
        <dbReference type="ARBA" id="ARBA00004123"/>
    </source>
</evidence>
<evidence type="ECO:0000313" key="14">
    <source>
        <dbReference type="Proteomes" id="UP001360560"/>
    </source>
</evidence>
<dbReference type="AlphaFoldDB" id="A0AAV5QG99"/>
<keyword evidence="5 10" id="KW-0694">RNA-binding</keyword>
<evidence type="ECO:0000259" key="12">
    <source>
        <dbReference type="PROSITE" id="PS52002"/>
    </source>
</evidence>
<dbReference type="PIRSF" id="PIRSF006609">
    <property type="entry name" value="snRNP_SmF"/>
    <property type="match status" value="1"/>
</dbReference>
<dbReference type="InterPro" id="IPR034100">
    <property type="entry name" value="Sm_F"/>
</dbReference>
<evidence type="ECO:0000256" key="9">
    <source>
        <dbReference type="ARBA" id="ARBA00030144"/>
    </source>
</evidence>
<name>A0AAV5QG99_9ASCO</name>
<evidence type="ECO:0000256" key="5">
    <source>
        <dbReference type="ARBA" id="ARBA00022884"/>
    </source>
</evidence>
<dbReference type="GO" id="GO:0005685">
    <property type="term" value="C:U1 snRNP"/>
    <property type="evidence" value="ECO:0007669"/>
    <property type="project" value="TreeGrafter"/>
</dbReference>
<dbReference type="PANTHER" id="PTHR11021">
    <property type="entry name" value="SMALL NUCLEAR RIBONUCLEOPROTEIN F SNRNP-F"/>
    <property type="match status" value="1"/>
</dbReference>
<dbReference type="GO" id="GO:0003723">
    <property type="term" value="F:RNA binding"/>
    <property type="evidence" value="ECO:0007669"/>
    <property type="project" value="UniProtKB-UniRule"/>
</dbReference>
<evidence type="ECO:0000256" key="8">
    <source>
        <dbReference type="ARBA" id="ARBA00023274"/>
    </source>
</evidence>
<protein>
    <recommendedName>
        <fullName evidence="9">Sm protein F</fullName>
    </recommendedName>
</protein>
<keyword evidence="4 10" id="KW-0747">Spliceosome</keyword>
<dbReference type="InterPro" id="IPR016487">
    <property type="entry name" value="Lsm6/sSmF"/>
</dbReference>
<dbReference type="CDD" id="cd01722">
    <property type="entry name" value="Sm_F"/>
    <property type="match status" value="1"/>
</dbReference>
<gene>
    <name evidence="13" type="ORF">DASC09_010660</name>
</gene>
<reference evidence="13 14" key="1">
    <citation type="journal article" date="2023" name="Elife">
        <title>Identification of key yeast species and microbe-microbe interactions impacting larval growth of Drosophila in the wild.</title>
        <authorList>
            <person name="Mure A."/>
            <person name="Sugiura Y."/>
            <person name="Maeda R."/>
            <person name="Honda K."/>
            <person name="Sakurai N."/>
            <person name="Takahashi Y."/>
            <person name="Watada M."/>
            <person name="Katoh T."/>
            <person name="Gotoh A."/>
            <person name="Gotoh Y."/>
            <person name="Taniguchi I."/>
            <person name="Nakamura K."/>
            <person name="Hayashi T."/>
            <person name="Katayama T."/>
            <person name="Uemura T."/>
            <person name="Hattori Y."/>
        </authorList>
    </citation>
    <scope>NUCLEOTIDE SEQUENCE [LARGE SCALE GENOMIC DNA]</scope>
    <source>
        <strain evidence="13 14">SC-9</strain>
    </source>
</reference>
<dbReference type="SUPFAM" id="SSF50182">
    <property type="entry name" value="Sm-like ribonucleoproteins"/>
    <property type="match status" value="1"/>
</dbReference>
<organism evidence="13 14">
    <name type="scientific">Saccharomycopsis crataegensis</name>
    <dbReference type="NCBI Taxonomy" id="43959"/>
    <lineage>
        <taxon>Eukaryota</taxon>
        <taxon>Fungi</taxon>
        <taxon>Dikarya</taxon>
        <taxon>Ascomycota</taxon>
        <taxon>Saccharomycotina</taxon>
        <taxon>Saccharomycetes</taxon>
        <taxon>Saccharomycopsidaceae</taxon>
        <taxon>Saccharomycopsis</taxon>
    </lineage>
</organism>
<keyword evidence="7 10" id="KW-0539">Nucleus</keyword>
<feature type="domain" description="Sm" evidence="12">
    <location>
        <begin position="25"/>
        <end position="98"/>
    </location>
</feature>
<comment type="similarity">
    <text evidence="2 10">Belongs to the snRNP Sm proteins family. SmF/LSm6 subfamily.</text>
</comment>
<proteinExistence type="inferred from homology"/>
<dbReference type="GeneID" id="90071720"/>
<evidence type="ECO:0000256" key="11">
    <source>
        <dbReference type="SAM" id="MobiDB-lite"/>
    </source>
</evidence>
<evidence type="ECO:0000256" key="3">
    <source>
        <dbReference type="ARBA" id="ARBA00022664"/>
    </source>
</evidence>
<sequence>MLQNKPNSARHPSRNSIMSTLEKANPKPFLKSLIDKQVNVRLKWNRTEYRGTLVSVDNYMNLQIDDAVEYMNDVEQGKIGEIFIRCNNVLFIGEKQSEQDKEMKE</sequence>
<dbReference type="InterPro" id="IPR010920">
    <property type="entry name" value="LSM_dom_sf"/>
</dbReference>